<name>A0ABW3GVJ1_9BACL</name>
<sequence length="637" mass="72449">MGEHYRFFDSIDGKDERVYSADEFAEYFRQLLTSGVLNGDTNLEVQSNGSNMTVSIQPGYAWLEGYLYKVDEEPLPLIIDAADPTLDRIDRVVIRLDKRLDHRYVKAFLLKGDSAAEPIPPSITRDENIYEISLARIQVTAGKSFIDESGIVDERFDEKVCGLVNSLIKVDTQHLIDRFEFTWGEWFQGIRQDTFVPLKNLQDGFLITPDDIIHAIPDRKLQVEEGWPVSHMEFQNTRLDESGNVYIHAFQTGGQLFRYDVEPNQSSENLHGSSWIAIPFTVNKETDRVRATMRLKRNSIARLRSIIYEAKEDGLPDTTKEVGRYIADSYTDISGSTFNNASWEIPLTELLVPEKQYVHVFYGNSSEYYINAEYANTPGEVNYYRTTNSGTTWTPLERTTFLEIDGIAEEGEVLITYPEKRSFKNHLSISVDMINSINSSYQIDILDNENNLIRENITASQQLLDLNPALYNALKIRIRLMRAGIENPKLRDFLYRWISDLTLTPPSQAMIPSESNLLLAHPINTSAEAENVIGTYQVALGGNYRLTFELRSENANYSAYVNVYAENRTTGYKIGAASYRGTDYRLLSIDIGAVPPNGKIIVALSGHNYSTYSYYKGYVRNIKLYGEPGYLEESIVG</sequence>
<reference evidence="2" key="1">
    <citation type="journal article" date="2019" name="Int. J. Syst. Evol. Microbiol.">
        <title>The Global Catalogue of Microorganisms (GCM) 10K type strain sequencing project: providing services to taxonomists for standard genome sequencing and annotation.</title>
        <authorList>
            <consortium name="The Broad Institute Genomics Platform"/>
            <consortium name="The Broad Institute Genome Sequencing Center for Infectious Disease"/>
            <person name="Wu L."/>
            <person name="Ma J."/>
        </authorList>
    </citation>
    <scope>NUCLEOTIDE SEQUENCE [LARGE SCALE GENOMIC DNA]</scope>
    <source>
        <strain evidence="2">CCUG 63563</strain>
    </source>
</reference>
<comment type="caution">
    <text evidence="1">The sequence shown here is derived from an EMBL/GenBank/DDBJ whole genome shotgun (WGS) entry which is preliminary data.</text>
</comment>
<dbReference type="RefSeq" id="WP_381009869.1">
    <property type="nucleotide sequence ID" value="NZ_JBHTJF010000016.1"/>
</dbReference>
<gene>
    <name evidence="1" type="ORF">ACFQ0V_03760</name>
</gene>
<keyword evidence="2" id="KW-1185">Reference proteome</keyword>
<dbReference type="EMBL" id="JBHTJF010000016">
    <property type="protein sequence ID" value="MFD0942882.1"/>
    <property type="molecule type" value="Genomic_DNA"/>
</dbReference>
<organism evidence="1 2">
    <name type="scientific">Savagea faecisuis</name>
    <dbReference type="NCBI Taxonomy" id="1274803"/>
    <lineage>
        <taxon>Bacteria</taxon>
        <taxon>Bacillati</taxon>
        <taxon>Bacillota</taxon>
        <taxon>Bacilli</taxon>
        <taxon>Bacillales</taxon>
        <taxon>Caryophanaceae</taxon>
        <taxon>Savagea</taxon>
    </lineage>
</organism>
<accession>A0ABW3GVJ1</accession>
<dbReference type="Proteomes" id="UP001596976">
    <property type="component" value="Unassembled WGS sequence"/>
</dbReference>
<evidence type="ECO:0000313" key="2">
    <source>
        <dbReference type="Proteomes" id="UP001596976"/>
    </source>
</evidence>
<protein>
    <submittedName>
        <fullName evidence="1">Uncharacterized protein</fullName>
    </submittedName>
</protein>
<proteinExistence type="predicted"/>
<evidence type="ECO:0000313" key="1">
    <source>
        <dbReference type="EMBL" id="MFD0942882.1"/>
    </source>
</evidence>